<evidence type="ECO:0000256" key="1">
    <source>
        <dbReference type="SAM" id="Coils"/>
    </source>
</evidence>
<name>E7D1G3_LATHE</name>
<evidence type="ECO:0000256" key="2">
    <source>
        <dbReference type="SAM" id="Phobius"/>
    </source>
</evidence>
<dbReference type="AlphaFoldDB" id="E7D1G3"/>
<proteinExistence type="evidence at transcript level"/>
<accession>E7D1G3</accession>
<sequence length="189" mass="21695">MKSANEKCYIYIYVIAPMMLLVMAQNELSSQEKIKCASDLINWCEETKNEGINRGISTISFSDTSDGQYSQITCTQSYGSTSCTKNGNFLFLCSQDGKLFYKGALIKSNSTEGIDNEICYAWKIPNKLYQRVRISISNVKHNMQNLRSDLSAQFNKQQEHLNQEMSKLNQRLNSMTRKLTRPCFPFCRD</sequence>
<feature type="non-terminal residue" evidence="3">
    <location>
        <position position="189"/>
    </location>
</feature>
<keyword evidence="2" id="KW-0472">Membrane</keyword>
<reference evidence="3" key="1">
    <citation type="submission" date="2010-07" db="EMBL/GenBank/DDBJ databases">
        <title>Identification of Proteins Involved in Black Widow Spider Wrapping Silk Fibers.</title>
        <authorList>
            <person name="Nguyen A."/>
            <person name="Verduzco A."/>
            <person name="Vierra C."/>
        </authorList>
    </citation>
    <scope>NUCLEOTIDE SEQUENCE</scope>
</reference>
<keyword evidence="2" id="KW-1133">Transmembrane helix</keyword>
<keyword evidence="1" id="KW-0175">Coiled coil</keyword>
<dbReference type="EMBL" id="HQ005911">
    <property type="protein sequence ID" value="ADV40207.1"/>
    <property type="molecule type" value="mRNA"/>
</dbReference>
<organism evidence="3">
    <name type="scientific">Latrodectus hesperus</name>
    <name type="common">Western black widow spider</name>
    <dbReference type="NCBI Taxonomy" id="256737"/>
    <lineage>
        <taxon>Eukaryota</taxon>
        <taxon>Metazoa</taxon>
        <taxon>Ecdysozoa</taxon>
        <taxon>Arthropoda</taxon>
        <taxon>Chelicerata</taxon>
        <taxon>Arachnida</taxon>
        <taxon>Araneae</taxon>
        <taxon>Araneomorphae</taxon>
        <taxon>Entelegynae</taxon>
        <taxon>Araneoidea</taxon>
        <taxon>Theridiidae</taxon>
        <taxon>Latrodectus</taxon>
    </lineage>
</organism>
<keyword evidence="2" id="KW-0812">Transmembrane</keyword>
<feature type="coiled-coil region" evidence="1">
    <location>
        <begin position="151"/>
        <end position="178"/>
    </location>
</feature>
<feature type="transmembrane region" description="Helical" evidence="2">
    <location>
        <begin position="9"/>
        <end position="26"/>
    </location>
</feature>
<dbReference type="SUPFAM" id="SSF58113">
    <property type="entry name" value="Apolipoprotein A-I"/>
    <property type="match status" value="1"/>
</dbReference>
<evidence type="ECO:0000313" key="3">
    <source>
        <dbReference type="EMBL" id="ADV40207.1"/>
    </source>
</evidence>
<protein>
    <submittedName>
        <fullName evidence="3">Uncharacterized protein</fullName>
    </submittedName>
</protein>